<dbReference type="EMBL" id="QMDW01000100">
    <property type="protein sequence ID" value="RJX46931.1"/>
    <property type="molecule type" value="Genomic_DNA"/>
</dbReference>
<keyword evidence="3" id="KW-1185">Reference proteome</keyword>
<organism evidence="2 3">
    <name type="scientific">Halonotius pteroides</name>
    <dbReference type="NCBI Taxonomy" id="268735"/>
    <lineage>
        <taxon>Archaea</taxon>
        <taxon>Methanobacteriati</taxon>
        <taxon>Methanobacteriota</taxon>
        <taxon>Stenosarchaea group</taxon>
        <taxon>Halobacteria</taxon>
        <taxon>Halobacteriales</taxon>
        <taxon>Haloferacaceae</taxon>
        <taxon>Halonotius</taxon>
    </lineage>
</organism>
<evidence type="ECO:0000256" key="1">
    <source>
        <dbReference type="SAM" id="MobiDB-lite"/>
    </source>
</evidence>
<comment type="caution">
    <text evidence="2">The sequence shown here is derived from an EMBL/GenBank/DDBJ whole genome shotgun (WGS) entry which is preliminary data.</text>
</comment>
<dbReference type="Proteomes" id="UP000281564">
    <property type="component" value="Unassembled WGS sequence"/>
</dbReference>
<feature type="compositionally biased region" description="Acidic residues" evidence="1">
    <location>
        <begin position="65"/>
        <end position="80"/>
    </location>
</feature>
<reference evidence="2 3" key="1">
    <citation type="submission" date="2018-06" db="EMBL/GenBank/DDBJ databases">
        <title>Halonotius sp. F13-13 a new haloarchaeeon isolated from a solar saltern from Isla Cristina, Huelva, Spain.</title>
        <authorList>
            <person name="Duran-Viseras A."/>
            <person name="Sanchez-Porro C."/>
            <person name="Ventosa A."/>
        </authorList>
    </citation>
    <scope>NUCLEOTIDE SEQUENCE [LARGE SCALE GENOMIC DNA]</scope>
    <source>
        <strain evidence="2 3">CECT 7525</strain>
    </source>
</reference>
<name>A0A3A6Q7F3_9EURY</name>
<accession>A0A3A6Q7F3</accession>
<feature type="region of interest" description="Disordered" evidence="1">
    <location>
        <begin position="47"/>
        <end position="88"/>
    </location>
</feature>
<protein>
    <submittedName>
        <fullName evidence="2">IS66 family transposase</fullName>
    </submittedName>
</protein>
<feature type="non-terminal residue" evidence="2">
    <location>
        <position position="88"/>
    </location>
</feature>
<dbReference type="AlphaFoldDB" id="A0A3A6Q7F3"/>
<sequence length="88" mass="10132">MVSRPETIPSRLFMTSSEPTKEEILERLVALEKENEELREENKRLRAKLRWYEGPHTPPSKDQSDQEESSSSDGDEDDEQPPSVRGCS</sequence>
<gene>
    <name evidence="2" type="ORF">DP106_15335</name>
</gene>
<evidence type="ECO:0000313" key="2">
    <source>
        <dbReference type="EMBL" id="RJX46931.1"/>
    </source>
</evidence>
<proteinExistence type="predicted"/>
<evidence type="ECO:0000313" key="3">
    <source>
        <dbReference type="Proteomes" id="UP000281564"/>
    </source>
</evidence>